<dbReference type="InterPro" id="IPR036388">
    <property type="entry name" value="WH-like_DNA-bd_sf"/>
</dbReference>
<accession>A0A9E6ZLM6</accession>
<protein>
    <submittedName>
        <fullName evidence="2">MarR family transcriptional regulator</fullName>
    </submittedName>
</protein>
<dbReference type="AlphaFoldDB" id="T0C953"/>
<dbReference type="OrthoDB" id="49580at2"/>
<dbReference type="RefSeq" id="WP_021295123.1">
    <property type="nucleotide sequence ID" value="NZ_AURB01000045.1"/>
</dbReference>
<reference evidence="3" key="1">
    <citation type="journal article" date="2022" name="G3 (Bethesda)">
        <title>Unveiling the complete genome sequence of Alicyclobacillus acidoterrestris DSM 3922T, a taint-producing strain.</title>
        <authorList>
            <person name="Leonardo I.C."/>
            <person name="Barreto Crespo M.T."/>
            <person name="Gaspar F.B."/>
        </authorList>
    </citation>
    <scope>NUCLEOTIDE SEQUENCE [LARGE SCALE GENOMIC DNA]</scope>
    <source>
        <strain evidence="3">DSM 3922</strain>
    </source>
</reference>
<name>T0C953_ALIAG</name>
<dbReference type="EMBL" id="CP080467">
    <property type="protein sequence ID" value="UNO47624.1"/>
    <property type="molecule type" value="Genomic_DNA"/>
</dbReference>
<dbReference type="eggNOG" id="COG1846">
    <property type="taxonomic scope" value="Bacteria"/>
</dbReference>
<keyword evidence="1" id="KW-0238">DNA-binding</keyword>
<dbReference type="Proteomes" id="UP000829401">
    <property type="component" value="Chromosome"/>
</dbReference>
<dbReference type="PANTHER" id="PTHR33164">
    <property type="entry name" value="TRANSCRIPTIONAL REGULATOR, MARR FAMILY"/>
    <property type="match status" value="1"/>
</dbReference>
<dbReference type="GO" id="GO:0003700">
    <property type="term" value="F:DNA-binding transcription factor activity"/>
    <property type="evidence" value="ECO:0007669"/>
    <property type="project" value="InterPro"/>
</dbReference>
<dbReference type="Gene3D" id="1.10.10.10">
    <property type="entry name" value="Winged helix-like DNA-binding domain superfamily/Winged helix DNA-binding domain"/>
    <property type="match status" value="1"/>
</dbReference>
<dbReference type="SMART" id="SM00347">
    <property type="entry name" value="HTH_MARR"/>
    <property type="match status" value="1"/>
</dbReference>
<dbReference type="InterPro" id="IPR036390">
    <property type="entry name" value="WH_DNA-bd_sf"/>
</dbReference>
<organism evidence="2 3">
    <name type="scientific">Alicyclobacillus acidoterrestris (strain ATCC 49025 / DSM 3922 / CIP 106132 / NCIMB 13137 / GD3B)</name>
    <dbReference type="NCBI Taxonomy" id="1356854"/>
    <lineage>
        <taxon>Bacteria</taxon>
        <taxon>Bacillati</taxon>
        <taxon>Bacillota</taxon>
        <taxon>Bacilli</taxon>
        <taxon>Bacillales</taxon>
        <taxon>Alicyclobacillaceae</taxon>
        <taxon>Alicyclobacillus</taxon>
    </lineage>
</organism>
<evidence type="ECO:0000313" key="3">
    <source>
        <dbReference type="Proteomes" id="UP000829401"/>
    </source>
</evidence>
<dbReference type="GO" id="GO:0006950">
    <property type="term" value="P:response to stress"/>
    <property type="evidence" value="ECO:0007669"/>
    <property type="project" value="TreeGrafter"/>
</dbReference>
<dbReference type="KEGG" id="aaco:K1I37_13055"/>
<dbReference type="PANTHER" id="PTHR33164:SF102">
    <property type="entry name" value="TRANSCRIPTIONAL REGULATORY PROTEIN"/>
    <property type="match status" value="1"/>
</dbReference>
<evidence type="ECO:0000256" key="1">
    <source>
        <dbReference type="ARBA" id="ARBA00023125"/>
    </source>
</evidence>
<evidence type="ECO:0000313" key="2">
    <source>
        <dbReference type="EMBL" id="UNO47624.1"/>
    </source>
</evidence>
<accession>T0C953</accession>
<dbReference type="InterPro" id="IPR039422">
    <property type="entry name" value="MarR/SlyA-like"/>
</dbReference>
<sequence length="169" mass="19525">MDFRVLEVKSLQRSEHRLQGVKVDQIIRSFRQVDRAMGQLMRKQGDRLGLTPVQMMVLHVLYEEPDLSLNELSERLELGCSTMSGVVKRMVEAGILQRERLEQDQRTIAVRLSERGRALQQQAFGEQSMLTVALGGLRDMPADQIDIMLRIHRTLIEILKREGEKEENE</sequence>
<dbReference type="Pfam" id="PF01047">
    <property type="entry name" value="MarR"/>
    <property type="match status" value="1"/>
</dbReference>
<dbReference type="GO" id="GO:0003677">
    <property type="term" value="F:DNA binding"/>
    <property type="evidence" value="ECO:0007669"/>
    <property type="project" value="UniProtKB-KW"/>
</dbReference>
<gene>
    <name evidence="2" type="ORF">K1I37_13055</name>
</gene>
<proteinExistence type="predicted"/>
<dbReference type="PROSITE" id="PS50995">
    <property type="entry name" value="HTH_MARR_2"/>
    <property type="match status" value="1"/>
</dbReference>
<dbReference type="SUPFAM" id="SSF46785">
    <property type="entry name" value="Winged helix' DNA-binding domain"/>
    <property type="match status" value="1"/>
</dbReference>
<keyword evidence="3" id="KW-1185">Reference proteome</keyword>
<dbReference type="InterPro" id="IPR000835">
    <property type="entry name" value="HTH_MarR-typ"/>
</dbReference>
<dbReference type="STRING" id="1356854.N007_19810"/>